<evidence type="ECO:0000313" key="5">
    <source>
        <dbReference type="WBParaSite" id="ECPE_0000990301-mRNA-1"/>
    </source>
</evidence>
<dbReference type="InterPro" id="IPR000742">
    <property type="entry name" value="EGF"/>
</dbReference>
<protein>
    <submittedName>
        <fullName evidence="5">EGF-like domain-containing protein</fullName>
    </submittedName>
</protein>
<gene>
    <name evidence="3" type="ORF">ECPE_LOCUS9872</name>
</gene>
<dbReference type="Gene3D" id="2.10.25.10">
    <property type="entry name" value="Laminin"/>
    <property type="match status" value="1"/>
</dbReference>
<sequence>MNNTITRNLFELKHCASPTHAFHVIYNTANTKLLKFAEANTLTPDLRKQRVDAYWTLLPGEGDFLKWAKRDGGYACDCAPQHRWVDTSLQCERTADWVDQCKSSSSGSVHNLGPCNKNGTFQCTTDQNTGAAYCDCNPGFIGVRCEQLLDACLMSLVTYVYKDPKTGKKDRFVICFTLFH</sequence>
<keyword evidence="4" id="KW-1185">Reference proteome</keyword>
<organism evidence="5">
    <name type="scientific">Echinostoma caproni</name>
    <dbReference type="NCBI Taxonomy" id="27848"/>
    <lineage>
        <taxon>Eukaryota</taxon>
        <taxon>Metazoa</taxon>
        <taxon>Spiralia</taxon>
        <taxon>Lophotrochozoa</taxon>
        <taxon>Platyhelminthes</taxon>
        <taxon>Trematoda</taxon>
        <taxon>Digenea</taxon>
        <taxon>Plagiorchiida</taxon>
        <taxon>Echinostomata</taxon>
        <taxon>Echinostomatoidea</taxon>
        <taxon>Echinostomatidae</taxon>
        <taxon>Echinostoma</taxon>
    </lineage>
</organism>
<dbReference type="PROSITE" id="PS01186">
    <property type="entry name" value="EGF_2"/>
    <property type="match status" value="1"/>
</dbReference>
<dbReference type="WBParaSite" id="ECPE_0000990301-mRNA-1">
    <property type="protein sequence ID" value="ECPE_0000990301-mRNA-1"/>
    <property type="gene ID" value="ECPE_0000990301"/>
</dbReference>
<evidence type="ECO:0000313" key="4">
    <source>
        <dbReference type="Proteomes" id="UP000272942"/>
    </source>
</evidence>
<accession>A0A183ASD7</accession>
<evidence type="ECO:0000259" key="1">
    <source>
        <dbReference type="PROSITE" id="PS00022"/>
    </source>
</evidence>
<dbReference type="PROSITE" id="PS00022">
    <property type="entry name" value="EGF_1"/>
    <property type="match status" value="1"/>
</dbReference>
<reference evidence="3 4" key="2">
    <citation type="submission" date="2018-11" db="EMBL/GenBank/DDBJ databases">
        <authorList>
            <consortium name="Pathogen Informatics"/>
        </authorList>
    </citation>
    <scope>NUCLEOTIDE SEQUENCE [LARGE SCALE GENOMIC DNA]</scope>
    <source>
        <strain evidence="3 4">Egypt</strain>
    </source>
</reference>
<dbReference type="Proteomes" id="UP000272942">
    <property type="component" value="Unassembled WGS sequence"/>
</dbReference>
<dbReference type="EMBL" id="UZAN01048105">
    <property type="protein sequence ID" value="VDP86107.1"/>
    <property type="molecule type" value="Genomic_DNA"/>
</dbReference>
<reference evidence="5" key="1">
    <citation type="submission" date="2016-06" db="UniProtKB">
        <authorList>
            <consortium name="WormBaseParasite"/>
        </authorList>
    </citation>
    <scope>IDENTIFICATION</scope>
</reference>
<feature type="domain" description="EGF-like" evidence="1 2">
    <location>
        <begin position="134"/>
        <end position="145"/>
    </location>
</feature>
<dbReference type="AlphaFoldDB" id="A0A183ASD7"/>
<proteinExistence type="predicted"/>
<name>A0A183ASD7_9TREM</name>
<evidence type="ECO:0000259" key="2">
    <source>
        <dbReference type="PROSITE" id="PS01186"/>
    </source>
</evidence>
<evidence type="ECO:0000313" key="3">
    <source>
        <dbReference type="EMBL" id="VDP86107.1"/>
    </source>
</evidence>